<dbReference type="SMART" id="SM00587">
    <property type="entry name" value="CHK"/>
    <property type="match status" value="1"/>
</dbReference>
<feature type="domain" description="CHK kinase-like" evidence="1">
    <location>
        <begin position="152"/>
        <end position="327"/>
    </location>
</feature>
<dbReference type="PANTHER" id="PTHR23020">
    <property type="entry name" value="UNCHARACTERIZED NUCLEAR HORMONE RECEPTOR-RELATED"/>
    <property type="match status" value="1"/>
</dbReference>
<dbReference type="SUPFAM" id="SSF56112">
    <property type="entry name" value="Protein kinase-like (PK-like)"/>
    <property type="match status" value="1"/>
</dbReference>
<dbReference type="Proteomes" id="UP001328107">
    <property type="component" value="Unassembled WGS sequence"/>
</dbReference>
<dbReference type="InterPro" id="IPR011009">
    <property type="entry name" value="Kinase-like_dom_sf"/>
</dbReference>
<dbReference type="PANTHER" id="PTHR23020:SF20">
    <property type="entry name" value="CHK KINASE-LIKE DOMAIN-CONTAINING PROTEIN"/>
    <property type="match status" value="1"/>
</dbReference>
<comment type="caution">
    <text evidence="2">The sequence shown here is derived from an EMBL/GenBank/DDBJ whole genome shotgun (WGS) entry which is preliminary data.</text>
</comment>
<protein>
    <recommendedName>
        <fullName evidence="1">CHK kinase-like domain-containing protein</fullName>
    </recommendedName>
</protein>
<dbReference type="EMBL" id="BTRK01000003">
    <property type="protein sequence ID" value="GMR42387.1"/>
    <property type="molecule type" value="Genomic_DNA"/>
</dbReference>
<evidence type="ECO:0000259" key="1">
    <source>
        <dbReference type="SMART" id="SM00587"/>
    </source>
</evidence>
<gene>
    <name evidence="2" type="ORF">PMAYCL1PPCAC_12582</name>
</gene>
<dbReference type="Pfam" id="PF07914">
    <property type="entry name" value="DUF1679"/>
    <property type="match status" value="1"/>
</dbReference>
<accession>A0AAN4ZQ55</accession>
<dbReference type="Gene3D" id="3.90.1200.10">
    <property type="match status" value="1"/>
</dbReference>
<organism evidence="2 3">
    <name type="scientific">Pristionchus mayeri</name>
    <dbReference type="NCBI Taxonomy" id="1317129"/>
    <lineage>
        <taxon>Eukaryota</taxon>
        <taxon>Metazoa</taxon>
        <taxon>Ecdysozoa</taxon>
        <taxon>Nematoda</taxon>
        <taxon>Chromadorea</taxon>
        <taxon>Rhabditida</taxon>
        <taxon>Rhabditina</taxon>
        <taxon>Diplogasteromorpha</taxon>
        <taxon>Diplogasteroidea</taxon>
        <taxon>Neodiplogasteridae</taxon>
        <taxon>Pristionchus</taxon>
    </lineage>
</organism>
<dbReference type="InterPro" id="IPR012877">
    <property type="entry name" value="Dhs-27"/>
</dbReference>
<name>A0AAN4ZQ55_9BILA</name>
<dbReference type="InterPro" id="IPR015897">
    <property type="entry name" value="CHK_kinase-like"/>
</dbReference>
<evidence type="ECO:0000313" key="3">
    <source>
        <dbReference type="Proteomes" id="UP001328107"/>
    </source>
</evidence>
<proteinExistence type="predicted"/>
<feature type="non-terminal residue" evidence="2">
    <location>
        <position position="1"/>
    </location>
</feature>
<dbReference type="AlphaFoldDB" id="A0AAN4ZQ55"/>
<reference evidence="3" key="1">
    <citation type="submission" date="2022-10" db="EMBL/GenBank/DDBJ databases">
        <title>Genome assembly of Pristionchus species.</title>
        <authorList>
            <person name="Yoshida K."/>
            <person name="Sommer R.J."/>
        </authorList>
    </citation>
    <scope>NUCLEOTIDE SEQUENCE [LARGE SCALE GENOMIC DNA]</scope>
    <source>
        <strain evidence="3">RS5460</strain>
    </source>
</reference>
<keyword evidence="3" id="KW-1185">Reference proteome</keyword>
<dbReference type="InterPro" id="IPR052961">
    <property type="entry name" value="Oxido-Kinase-like_Enzymes"/>
</dbReference>
<evidence type="ECO:0000313" key="2">
    <source>
        <dbReference type="EMBL" id="GMR42387.1"/>
    </source>
</evidence>
<sequence>LSCTVMALEWLETVLERKLGVRPTIVKTGPITEGSHGYMAQIRRINLEWPVDRDELPKSVVLKHAFARKNSQCPVAGTAADAWMEASGGGDLDAQEKAKAAAEHAAGMKKVQEMCHAAESQVYGLFDENYPAPCPMPKTYASFGVNHDHPSIVMEDITGATVTDIVDGWTEKQLYTIIDSIVDIHVMSFTTQKWKKLNIEEDEDCMDSFVQMTRDFSINILKHRSLPCLEKIQSHMLQNGDWFKGMYRKYDNHPLSVLVHGDMWAPQFLWRGETLAAIVDWQLSHHGSYMEDFLRLVTLGISAAERARLTPILLQYYYTRLTSSLFVKGVDTPFTFQEMMEEYKASLPYASGMAIFAFSMWSNSPVLKKGDANDEARIEEIYSRMNSLLEEFVKAYGW</sequence>